<organism evidence="1 2">
    <name type="scientific">Amycolatopsis iheyensis</name>
    <dbReference type="NCBI Taxonomy" id="2945988"/>
    <lineage>
        <taxon>Bacteria</taxon>
        <taxon>Bacillati</taxon>
        <taxon>Actinomycetota</taxon>
        <taxon>Actinomycetes</taxon>
        <taxon>Pseudonocardiales</taxon>
        <taxon>Pseudonocardiaceae</taxon>
        <taxon>Amycolatopsis</taxon>
    </lineage>
</organism>
<gene>
    <name evidence="1" type="ORF">M8542_15510</name>
</gene>
<evidence type="ECO:0000313" key="1">
    <source>
        <dbReference type="EMBL" id="MCR6484229.1"/>
    </source>
</evidence>
<accession>A0A9X2N8Y5</accession>
<evidence type="ECO:0000313" key="2">
    <source>
        <dbReference type="Proteomes" id="UP001144096"/>
    </source>
</evidence>
<dbReference type="AlphaFoldDB" id="A0A9X2N8Y5"/>
<protein>
    <submittedName>
        <fullName evidence="1">Uncharacterized protein</fullName>
    </submittedName>
</protein>
<dbReference type="Proteomes" id="UP001144096">
    <property type="component" value="Unassembled WGS sequence"/>
</dbReference>
<comment type="caution">
    <text evidence="1">The sequence shown here is derived from an EMBL/GenBank/DDBJ whole genome shotgun (WGS) entry which is preliminary data.</text>
</comment>
<proteinExistence type="predicted"/>
<keyword evidence="2" id="KW-1185">Reference proteome</keyword>
<name>A0A9X2N8Y5_9PSEU</name>
<dbReference type="EMBL" id="JAMXQV010000007">
    <property type="protein sequence ID" value="MCR6484229.1"/>
    <property type="molecule type" value="Genomic_DNA"/>
</dbReference>
<sequence length="105" mass="10927">MTTVQLSYPAPPEVLWNALPAGVAALGAQAPFYDPQRGVLSFMTGMTFTSWGQNVHVSVSHAPTGSALTVTTNLKFGLFDWGEGKRLANMFASAVGQAAGVTALA</sequence>
<dbReference type="RefSeq" id="WP_257920854.1">
    <property type="nucleotide sequence ID" value="NZ_JAMXQV010000007.1"/>
</dbReference>
<reference evidence="1" key="1">
    <citation type="submission" date="2022-06" db="EMBL/GenBank/DDBJ databases">
        <title>Amycolatopsis iheyaensis sp. nov., a new species of the genus Amycolatopsis isolated from soil in Iheya island, Japan.</title>
        <authorList>
            <person name="Ngamcharungchit C."/>
            <person name="Kanto H."/>
            <person name="Take A."/>
            <person name="Intra B."/>
            <person name="Matsumoto A."/>
            <person name="Panbangred W."/>
            <person name="Inahashi Y."/>
        </authorList>
    </citation>
    <scope>NUCLEOTIDE SEQUENCE</scope>
    <source>
        <strain evidence="1">OK19-0408</strain>
    </source>
</reference>